<dbReference type="RefSeq" id="WP_164000635.1">
    <property type="nucleotide sequence ID" value="NZ_WXXP01000059.1"/>
</dbReference>
<protein>
    <submittedName>
        <fullName evidence="2">SDR family oxidoreductase</fullName>
    </submittedName>
</protein>
<dbReference type="Proteomes" id="UP000471409">
    <property type="component" value="Unassembled WGS sequence"/>
</dbReference>
<dbReference type="AlphaFoldDB" id="A0A6P0DU49"/>
<dbReference type="Pfam" id="PF13561">
    <property type="entry name" value="adh_short_C2"/>
    <property type="match status" value="1"/>
</dbReference>
<dbReference type="Gene3D" id="3.40.50.720">
    <property type="entry name" value="NAD(P)-binding Rossmann-like Domain"/>
    <property type="match status" value="1"/>
</dbReference>
<dbReference type="CDD" id="cd05233">
    <property type="entry name" value="SDR_c"/>
    <property type="match status" value="1"/>
</dbReference>
<dbReference type="PANTHER" id="PTHR42760">
    <property type="entry name" value="SHORT-CHAIN DEHYDROGENASES/REDUCTASES FAMILY MEMBER"/>
    <property type="match status" value="1"/>
</dbReference>
<reference evidence="2 3" key="1">
    <citation type="submission" date="2020-01" db="EMBL/GenBank/DDBJ databases">
        <title>Rhizobium genotypes associated with high levels of biological nitrogen fixation by grain legumes in a temperate-maritime cropping system.</title>
        <authorList>
            <person name="Maluk M."/>
            <person name="Francesc Ferrando Molina F."/>
            <person name="Lopez Del Egido L."/>
            <person name="Lafos M."/>
            <person name="Langarica-Fuentes A."/>
            <person name="Gebre Yohannes G."/>
            <person name="Young M.W."/>
            <person name="Martin P."/>
            <person name="Gantlett R."/>
            <person name="Kenicer G."/>
            <person name="Hawes C."/>
            <person name="Begg G.S."/>
            <person name="Quilliam R.S."/>
            <person name="Squire G.R."/>
            <person name="Poole P.S."/>
            <person name="Young P.W."/>
            <person name="Iannetta P.M."/>
            <person name="James E.K."/>
        </authorList>
    </citation>
    <scope>NUCLEOTIDE SEQUENCE [LARGE SCALE GENOMIC DNA]</scope>
    <source>
        <strain evidence="2 3">JHI944</strain>
    </source>
</reference>
<gene>
    <name evidence="2" type="ORF">GUK36_37000</name>
</gene>
<evidence type="ECO:0000313" key="3">
    <source>
        <dbReference type="Proteomes" id="UP000471409"/>
    </source>
</evidence>
<evidence type="ECO:0000313" key="2">
    <source>
        <dbReference type="EMBL" id="NEK54866.1"/>
    </source>
</evidence>
<sequence length="224" mass="24036">ERGDTVVIADKNREAAADLASSLGDKHLAISADVTRESEVVALFDQLRQCYGHIDILVNCAASKAAFVLSIEDVSPVFEQGLGVNLTGAFTCAREAIKLMRPGGVILNLGACADFQRPTSRHTADAYNAAIEMLTRCMAAELGPFGVRTATIVPGHIRTRGFTHRSKFMSRWVARQIPMARFGEPEEVADAACFLASADASYITGSILMVDGGLSSNFWPSGIR</sequence>
<dbReference type="PANTHER" id="PTHR42760:SF40">
    <property type="entry name" value="3-OXOACYL-[ACYL-CARRIER-PROTEIN] REDUCTASE, CHLOROPLASTIC"/>
    <property type="match status" value="1"/>
</dbReference>
<name>A0A6P0DU49_RHILE</name>
<organism evidence="2 3">
    <name type="scientific">Rhizobium leguminosarum</name>
    <dbReference type="NCBI Taxonomy" id="384"/>
    <lineage>
        <taxon>Bacteria</taxon>
        <taxon>Pseudomonadati</taxon>
        <taxon>Pseudomonadota</taxon>
        <taxon>Alphaproteobacteria</taxon>
        <taxon>Hyphomicrobiales</taxon>
        <taxon>Rhizobiaceae</taxon>
        <taxon>Rhizobium/Agrobacterium group</taxon>
        <taxon>Rhizobium</taxon>
    </lineage>
</organism>
<dbReference type="GO" id="GO:0030497">
    <property type="term" value="P:fatty acid elongation"/>
    <property type="evidence" value="ECO:0007669"/>
    <property type="project" value="TreeGrafter"/>
</dbReference>
<evidence type="ECO:0000256" key="1">
    <source>
        <dbReference type="ARBA" id="ARBA00006484"/>
    </source>
</evidence>
<dbReference type="EMBL" id="WXXP01000059">
    <property type="protein sequence ID" value="NEK54866.1"/>
    <property type="molecule type" value="Genomic_DNA"/>
</dbReference>
<comment type="similarity">
    <text evidence="1">Belongs to the short-chain dehydrogenases/reductases (SDR) family.</text>
</comment>
<dbReference type="InterPro" id="IPR036291">
    <property type="entry name" value="NAD(P)-bd_dom_sf"/>
</dbReference>
<comment type="caution">
    <text evidence="2">The sequence shown here is derived from an EMBL/GenBank/DDBJ whole genome shotgun (WGS) entry which is preliminary data.</text>
</comment>
<feature type="non-terminal residue" evidence="2">
    <location>
        <position position="1"/>
    </location>
</feature>
<proteinExistence type="inferred from homology"/>
<dbReference type="InterPro" id="IPR002347">
    <property type="entry name" value="SDR_fam"/>
</dbReference>
<dbReference type="GO" id="GO:0016616">
    <property type="term" value="F:oxidoreductase activity, acting on the CH-OH group of donors, NAD or NADP as acceptor"/>
    <property type="evidence" value="ECO:0007669"/>
    <property type="project" value="TreeGrafter"/>
</dbReference>
<dbReference type="PRINTS" id="PR00081">
    <property type="entry name" value="GDHRDH"/>
</dbReference>
<accession>A0A6P0DU49</accession>
<dbReference type="SUPFAM" id="SSF51735">
    <property type="entry name" value="NAD(P)-binding Rossmann-fold domains"/>
    <property type="match status" value="1"/>
</dbReference>